<dbReference type="SUPFAM" id="SSF46894">
    <property type="entry name" value="C-terminal effector domain of the bipartite response regulators"/>
    <property type="match status" value="1"/>
</dbReference>
<reference evidence="2 3" key="1">
    <citation type="submission" date="2019-07" db="EMBL/GenBank/DDBJ databases">
        <title>The draft genome sequence of Aquimarina algiphila M91.</title>
        <authorList>
            <person name="Meng X."/>
        </authorList>
    </citation>
    <scope>NUCLEOTIDE SEQUENCE [LARGE SCALE GENOMIC DNA]</scope>
    <source>
        <strain evidence="2 3">M91</strain>
    </source>
</reference>
<dbReference type="PROSITE" id="PS50043">
    <property type="entry name" value="HTH_LUXR_2"/>
    <property type="match status" value="1"/>
</dbReference>
<dbReference type="AlphaFoldDB" id="A0A554VJG6"/>
<proteinExistence type="predicted"/>
<dbReference type="GO" id="GO:0003677">
    <property type="term" value="F:DNA binding"/>
    <property type="evidence" value="ECO:0007669"/>
    <property type="project" value="InterPro"/>
</dbReference>
<evidence type="ECO:0000313" key="3">
    <source>
        <dbReference type="Proteomes" id="UP000318833"/>
    </source>
</evidence>
<feature type="domain" description="HTH luxR-type" evidence="1">
    <location>
        <begin position="1"/>
        <end position="34"/>
    </location>
</feature>
<gene>
    <name evidence="2" type="ORF">FOF46_13925</name>
</gene>
<sequence>MSSPRTVENYRDSIFKKLNVRTRVRLAVYDIENGYTNKDK</sequence>
<dbReference type="Gene3D" id="1.10.10.10">
    <property type="entry name" value="Winged helix-like DNA-binding domain superfamily/Winged helix DNA-binding domain"/>
    <property type="match status" value="1"/>
</dbReference>
<name>A0A554VJG6_9FLAO</name>
<dbReference type="OrthoDB" id="9797341at2"/>
<dbReference type="GO" id="GO:0006355">
    <property type="term" value="P:regulation of DNA-templated transcription"/>
    <property type="evidence" value="ECO:0007669"/>
    <property type="project" value="InterPro"/>
</dbReference>
<dbReference type="InterPro" id="IPR036388">
    <property type="entry name" value="WH-like_DNA-bd_sf"/>
</dbReference>
<protein>
    <submittedName>
        <fullName evidence="2">Response regulator transcription factor</fullName>
    </submittedName>
</protein>
<dbReference type="Pfam" id="PF00196">
    <property type="entry name" value="GerE"/>
    <property type="match status" value="1"/>
</dbReference>
<evidence type="ECO:0000259" key="1">
    <source>
        <dbReference type="PROSITE" id="PS50043"/>
    </source>
</evidence>
<comment type="caution">
    <text evidence="2">The sequence shown here is derived from an EMBL/GenBank/DDBJ whole genome shotgun (WGS) entry which is preliminary data.</text>
</comment>
<dbReference type="RefSeq" id="WP_143916894.1">
    <property type="nucleotide sequence ID" value="NZ_CANMXV010000020.1"/>
</dbReference>
<keyword evidence="3" id="KW-1185">Reference proteome</keyword>
<dbReference type="EMBL" id="VLNR01000027">
    <property type="protein sequence ID" value="TSE08051.1"/>
    <property type="molecule type" value="Genomic_DNA"/>
</dbReference>
<organism evidence="2 3">
    <name type="scientific">Aquimarina algiphila</name>
    <dbReference type="NCBI Taxonomy" id="2047982"/>
    <lineage>
        <taxon>Bacteria</taxon>
        <taxon>Pseudomonadati</taxon>
        <taxon>Bacteroidota</taxon>
        <taxon>Flavobacteriia</taxon>
        <taxon>Flavobacteriales</taxon>
        <taxon>Flavobacteriaceae</taxon>
        <taxon>Aquimarina</taxon>
    </lineage>
</organism>
<evidence type="ECO:0000313" key="2">
    <source>
        <dbReference type="EMBL" id="TSE08051.1"/>
    </source>
</evidence>
<dbReference type="Proteomes" id="UP000318833">
    <property type="component" value="Unassembled WGS sequence"/>
</dbReference>
<dbReference type="InterPro" id="IPR016032">
    <property type="entry name" value="Sig_transdc_resp-reg_C-effctor"/>
</dbReference>
<accession>A0A554VJG6</accession>
<dbReference type="InterPro" id="IPR000792">
    <property type="entry name" value="Tscrpt_reg_LuxR_C"/>
</dbReference>